<feature type="domain" description="Metallo-beta-lactamase" evidence="1">
    <location>
        <begin position="6"/>
        <end position="203"/>
    </location>
</feature>
<evidence type="ECO:0000313" key="2">
    <source>
        <dbReference type="EMBL" id="MPM69212.1"/>
    </source>
</evidence>
<protein>
    <submittedName>
        <fullName evidence="2">ComE operon protein 3</fullName>
    </submittedName>
</protein>
<evidence type="ECO:0000259" key="1">
    <source>
        <dbReference type="SMART" id="SM00849"/>
    </source>
</evidence>
<dbReference type="PANTHER" id="PTHR30619">
    <property type="entry name" value="DNA INTERNALIZATION/COMPETENCE PROTEIN COMEC/REC2"/>
    <property type="match status" value="1"/>
</dbReference>
<sequence length="249" mass="27247">MLDVGQGDAILIRTAKEVVLVDSGDISTRDKLVKYIQSQGIKTIDKVIITHPHADHLGGMPGVLNSFTVKQIYDSGLTTTTALYRQYLTAIQKKDIPFTVVNPGNQIDIGEGIVLRVLAPEKPFIANSELNNNSIVLKLAYGNFSMLLTGDAEREGEMRIMKTYGTELKSTVLKAGHHGSSTSSTASFLKKVAPEAIIISVGQNNDYHHPHPSVMKRYNDLKAKLYRTDTDGTVTVTSDGQTYNIAKEN</sequence>
<name>A0A645BVD6_9ZZZZ</name>
<organism evidence="2">
    <name type="scientific">bioreactor metagenome</name>
    <dbReference type="NCBI Taxonomy" id="1076179"/>
    <lineage>
        <taxon>unclassified sequences</taxon>
        <taxon>metagenomes</taxon>
        <taxon>ecological metagenomes</taxon>
    </lineage>
</organism>
<dbReference type="Pfam" id="PF00753">
    <property type="entry name" value="Lactamase_B"/>
    <property type="match status" value="1"/>
</dbReference>
<dbReference type="CDD" id="cd07731">
    <property type="entry name" value="ComA-like_MBL-fold"/>
    <property type="match status" value="1"/>
</dbReference>
<gene>
    <name evidence="2" type="primary">comEC_15</name>
    <name evidence="2" type="ORF">SDC9_116156</name>
</gene>
<dbReference type="SMART" id="SM00849">
    <property type="entry name" value="Lactamase_B"/>
    <property type="match status" value="1"/>
</dbReference>
<dbReference type="PANTHER" id="PTHR30619:SF1">
    <property type="entry name" value="RECOMBINATION PROTEIN 2"/>
    <property type="match status" value="1"/>
</dbReference>
<dbReference type="InterPro" id="IPR036866">
    <property type="entry name" value="RibonucZ/Hydroxyglut_hydro"/>
</dbReference>
<dbReference type="Gene3D" id="3.60.15.10">
    <property type="entry name" value="Ribonuclease Z/Hydroxyacylglutathione hydrolase-like"/>
    <property type="match status" value="1"/>
</dbReference>
<accession>A0A645BVD6</accession>
<dbReference type="AlphaFoldDB" id="A0A645BVD6"/>
<reference evidence="2" key="1">
    <citation type="submission" date="2019-08" db="EMBL/GenBank/DDBJ databases">
        <authorList>
            <person name="Kucharzyk K."/>
            <person name="Murdoch R.W."/>
            <person name="Higgins S."/>
            <person name="Loffler F."/>
        </authorList>
    </citation>
    <scope>NUCLEOTIDE SEQUENCE</scope>
</reference>
<dbReference type="EMBL" id="VSSQ01022716">
    <property type="protein sequence ID" value="MPM69212.1"/>
    <property type="molecule type" value="Genomic_DNA"/>
</dbReference>
<dbReference type="SUPFAM" id="SSF56281">
    <property type="entry name" value="Metallo-hydrolase/oxidoreductase"/>
    <property type="match status" value="1"/>
</dbReference>
<comment type="caution">
    <text evidence="2">The sequence shown here is derived from an EMBL/GenBank/DDBJ whole genome shotgun (WGS) entry which is preliminary data.</text>
</comment>
<dbReference type="InterPro" id="IPR035681">
    <property type="entry name" value="ComA-like_MBL"/>
</dbReference>
<dbReference type="InterPro" id="IPR001279">
    <property type="entry name" value="Metallo-B-lactamas"/>
</dbReference>
<proteinExistence type="predicted"/>
<dbReference type="InterPro" id="IPR052159">
    <property type="entry name" value="Competence_DNA_uptake"/>
</dbReference>